<dbReference type="EMBL" id="UINC01110038">
    <property type="protein sequence ID" value="SVC77277.1"/>
    <property type="molecule type" value="Genomic_DNA"/>
</dbReference>
<sequence length="56" mass="5889">MRVLACLTLVVVLFSRWDSGPLSIYSAEAGAGPDAAGGEGAPKKKKKLQPRPLVHT</sequence>
<gene>
    <name evidence="2" type="ORF">METZ01_LOCUS330131</name>
</gene>
<protein>
    <submittedName>
        <fullName evidence="2">Uncharacterized protein</fullName>
    </submittedName>
</protein>
<evidence type="ECO:0000313" key="2">
    <source>
        <dbReference type="EMBL" id="SVC77277.1"/>
    </source>
</evidence>
<name>A0A382PWP7_9ZZZZ</name>
<feature type="region of interest" description="Disordered" evidence="1">
    <location>
        <begin position="31"/>
        <end position="56"/>
    </location>
</feature>
<accession>A0A382PWP7</accession>
<reference evidence="2" key="1">
    <citation type="submission" date="2018-05" db="EMBL/GenBank/DDBJ databases">
        <authorList>
            <person name="Lanie J.A."/>
            <person name="Ng W.-L."/>
            <person name="Kazmierczak K.M."/>
            <person name="Andrzejewski T.M."/>
            <person name="Davidsen T.M."/>
            <person name="Wayne K.J."/>
            <person name="Tettelin H."/>
            <person name="Glass J.I."/>
            <person name="Rusch D."/>
            <person name="Podicherti R."/>
            <person name="Tsui H.-C.T."/>
            <person name="Winkler M.E."/>
        </authorList>
    </citation>
    <scope>NUCLEOTIDE SEQUENCE</scope>
</reference>
<organism evidence="2">
    <name type="scientific">marine metagenome</name>
    <dbReference type="NCBI Taxonomy" id="408172"/>
    <lineage>
        <taxon>unclassified sequences</taxon>
        <taxon>metagenomes</taxon>
        <taxon>ecological metagenomes</taxon>
    </lineage>
</organism>
<evidence type="ECO:0000256" key="1">
    <source>
        <dbReference type="SAM" id="MobiDB-lite"/>
    </source>
</evidence>
<proteinExistence type="predicted"/>
<feature type="non-terminal residue" evidence="2">
    <location>
        <position position="56"/>
    </location>
</feature>
<dbReference type="AlphaFoldDB" id="A0A382PWP7"/>